<dbReference type="AlphaFoldDB" id="A0AAV4EHK5"/>
<evidence type="ECO:0000313" key="2">
    <source>
        <dbReference type="Proteomes" id="UP000762676"/>
    </source>
</evidence>
<sequence length="108" mass="12382">MYTFLEPLVVSLLSLTRRPFNCWRVDCHSLSADVGLIIIINNSSKQQQQRRRRQAAWRGGLRLEDCPCCDHCQAGKIVRGLITAGACCLLFLCHSQLTWDLLCHLLRR</sequence>
<dbReference type="EMBL" id="BMAT01000132">
    <property type="protein sequence ID" value="GFR60254.1"/>
    <property type="molecule type" value="Genomic_DNA"/>
</dbReference>
<protein>
    <submittedName>
        <fullName evidence="1">Uncharacterized protein</fullName>
    </submittedName>
</protein>
<dbReference type="Proteomes" id="UP000762676">
    <property type="component" value="Unassembled WGS sequence"/>
</dbReference>
<gene>
    <name evidence="1" type="ORF">ElyMa_000074600</name>
</gene>
<keyword evidence="2" id="KW-1185">Reference proteome</keyword>
<accession>A0AAV4EHK5</accession>
<proteinExistence type="predicted"/>
<comment type="caution">
    <text evidence="1">The sequence shown here is derived from an EMBL/GenBank/DDBJ whole genome shotgun (WGS) entry which is preliminary data.</text>
</comment>
<evidence type="ECO:0000313" key="1">
    <source>
        <dbReference type="EMBL" id="GFR60254.1"/>
    </source>
</evidence>
<organism evidence="1 2">
    <name type="scientific">Elysia marginata</name>
    <dbReference type="NCBI Taxonomy" id="1093978"/>
    <lineage>
        <taxon>Eukaryota</taxon>
        <taxon>Metazoa</taxon>
        <taxon>Spiralia</taxon>
        <taxon>Lophotrochozoa</taxon>
        <taxon>Mollusca</taxon>
        <taxon>Gastropoda</taxon>
        <taxon>Heterobranchia</taxon>
        <taxon>Euthyneura</taxon>
        <taxon>Panpulmonata</taxon>
        <taxon>Sacoglossa</taxon>
        <taxon>Placobranchoidea</taxon>
        <taxon>Plakobranchidae</taxon>
        <taxon>Elysia</taxon>
    </lineage>
</organism>
<name>A0AAV4EHK5_9GAST</name>
<reference evidence="1 2" key="1">
    <citation type="journal article" date="2021" name="Elife">
        <title>Chloroplast acquisition without the gene transfer in kleptoplastic sea slugs, Plakobranchus ocellatus.</title>
        <authorList>
            <person name="Maeda T."/>
            <person name="Takahashi S."/>
            <person name="Yoshida T."/>
            <person name="Shimamura S."/>
            <person name="Takaki Y."/>
            <person name="Nagai Y."/>
            <person name="Toyoda A."/>
            <person name="Suzuki Y."/>
            <person name="Arimoto A."/>
            <person name="Ishii H."/>
            <person name="Satoh N."/>
            <person name="Nishiyama T."/>
            <person name="Hasebe M."/>
            <person name="Maruyama T."/>
            <person name="Minagawa J."/>
            <person name="Obokata J."/>
            <person name="Shigenobu S."/>
        </authorList>
    </citation>
    <scope>NUCLEOTIDE SEQUENCE [LARGE SCALE GENOMIC DNA]</scope>
</reference>